<evidence type="ECO:0000313" key="2">
    <source>
        <dbReference type="Proteomes" id="UP000054279"/>
    </source>
</evidence>
<accession>A0A0C9T4E3</accession>
<evidence type="ECO:0000313" key="1">
    <source>
        <dbReference type="EMBL" id="KIJ23758.1"/>
    </source>
</evidence>
<reference evidence="1 2" key="1">
    <citation type="submission" date="2014-06" db="EMBL/GenBank/DDBJ databases">
        <title>Evolutionary Origins and Diversification of the Mycorrhizal Mutualists.</title>
        <authorList>
            <consortium name="DOE Joint Genome Institute"/>
            <consortium name="Mycorrhizal Genomics Consortium"/>
            <person name="Kohler A."/>
            <person name="Kuo A."/>
            <person name="Nagy L.G."/>
            <person name="Floudas D."/>
            <person name="Copeland A."/>
            <person name="Barry K.W."/>
            <person name="Cichocki N."/>
            <person name="Veneault-Fourrey C."/>
            <person name="LaButti K."/>
            <person name="Lindquist E.A."/>
            <person name="Lipzen A."/>
            <person name="Lundell T."/>
            <person name="Morin E."/>
            <person name="Murat C."/>
            <person name="Riley R."/>
            <person name="Ohm R."/>
            <person name="Sun H."/>
            <person name="Tunlid A."/>
            <person name="Henrissat B."/>
            <person name="Grigoriev I.V."/>
            <person name="Hibbett D.S."/>
            <person name="Martin F."/>
        </authorList>
    </citation>
    <scope>NUCLEOTIDE SEQUENCE [LARGE SCALE GENOMIC DNA]</scope>
    <source>
        <strain evidence="1 2">SS14</strain>
    </source>
</reference>
<gene>
    <name evidence="1" type="ORF">M422DRAFT_56715</name>
</gene>
<organism evidence="1 2">
    <name type="scientific">Sphaerobolus stellatus (strain SS14)</name>
    <dbReference type="NCBI Taxonomy" id="990650"/>
    <lineage>
        <taxon>Eukaryota</taxon>
        <taxon>Fungi</taxon>
        <taxon>Dikarya</taxon>
        <taxon>Basidiomycota</taxon>
        <taxon>Agaricomycotina</taxon>
        <taxon>Agaricomycetes</taxon>
        <taxon>Phallomycetidae</taxon>
        <taxon>Geastrales</taxon>
        <taxon>Sphaerobolaceae</taxon>
        <taxon>Sphaerobolus</taxon>
    </lineage>
</organism>
<dbReference type="Proteomes" id="UP000054279">
    <property type="component" value="Unassembled WGS sequence"/>
</dbReference>
<dbReference type="AlphaFoldDB" id="A0A0C9T4E3"/>
<sequence>MTVFIKGVASHDVCIVLPNTARIHDIFLNLRKCAYIPSIRCRPDHCLYFDSFQRGPLLPQWTLHSIGVQDLSTLHFRVRFRGGAPQHPPFCGSSKSYVHHELPQEIDELMRPGGLSLSERELPSKIDRLFRSGIADVAHTQDPLSSLVANEMNRPVWRSSHSHMVATVLHGSTPFHPPFSPMEEIHISSPSLQPSTIPNIEISPGFNSAEGPAVCSEEALQQFRNEKNDIEGRYKLKLVEQFISSTSHSLFPLHDELNQVESLQRRVCDIMHDCTSELIMDFSLLLASLQELREDIMTERAH</sequence>
<keyword evidence="2" id="KW-1185">Reference proteome</keyword>
<dbReference type="EMBL" id="KN837595">
    <property type="protein sequence ID" value="KIJ23758.1"/>
    <property type="molecule type" value="Genomic_DNA"/>
</dbReference>
<proteinExistence type="predicted"/>
<name>A0A0C9T4E3_SPHS4</name>
<protein>
    <submittedName>
        <fullName evidence="1">Uncharacterized protein</fullName>
    </submittedName>
</protein>
<dbReference type="HOGENOM" id="CLU_921879_0_0_1"/>